<dbReference type="InterPro" id="IPR002123">
    <property type="entry name" value="Plipid/glycerol_acylTrfase"/>
</dbReference>
<comment type="caution">
    <text evidence="7">The sequence shown here is derived from an EMBL/GenBank/DDBJ whole genome shotgun (WGS) entry which is preliminary data.</text>
</comment>
<dbReference type="Proteomes" id="UP000191160">
    <property type="component" value="Unassembled WGS sequence"/>
</dbReference>
<evidence type="ECO:0000256" key="4">
    <source>
        <dbReference type="ARBA" id="ARBA00023098"/>
    </source>
</evidence>
<dbReference type="GO" id="GO:0003841">
    <property type="term" value="F:1-acylglycerol-3-phosphate O-acyltransferase activity"/>
    <property type="evidence" value="ECO:0007669"/>
    <property type="project" value="TreeGrafter"/>
</dbReference>
<dbReference type="CDD" id="cd07989">
    <property type="entry name" value="LPLAT_AGPAT-like"/>
    <property type="match status" value="1"/>
</dbReference>
<feature type="domain" description="Phospholipid/glycerol acyltransferase" evidence="6">
    <location>
        <begin position="83"/>
        <end position="194"/>
    </location>
</feature>
<dbReference type="GO" id="GO:0006654">
    <property type="term" value="P:phosphatidic acid biosynthetic process"/>
    <property type="evidence" value="ECO:0007669"/>
    <property type="project" value="TreeGrafter"/>
</dbReference>
<protein>
    <submittedName>
        <fullName evidence="7">1-acyl-sn-glycerol-3-phosphate acyltransferase</fullName>
    </submittedName>
</protein>
<keyword evidence="5 7" id="KW-0012">Acyltransferase</keyword>
<dbReference type="RefSeq" id="WP_078190142.1">
    <property type="nucleotide sequence ID" value="NZ_JAMCOZ010000014.1"/>
</dbReference>
<organism evidence="7 8">
    <name type="scientific">Acinetobacter amyesii</name>
    <dbReference type="NCBI Taxonomy" id="2942470"/>
    <lineage>
        <taxon>Bacteria</taxon>
        <taxon>Pseudomonadati</taxon>
        <taxon>Pseudomonadota</taxon>
        <taxon>Gammaproteobacteria</taxon>
        <taxon>Moraxellales</taxon>
        <taxon>Moraxellaceae</taxon>
        <taxon>Acinetobacter</taxon>
    </lineage>
</organism>
<sequence>MNQPQIVNTPQINVFSKFYLYCKKVGAAAVAVTQGFYLVYRHQLYKDPNNPQNTRYVQYFCRKLCKVFNLEVKVHGEIPRQPALWVSNHISWLDVAVLGSGARVFFLAKAEIEKWPVLGNLAKGGGTLFIKRGSGDSIKIKEQITGFLKQDTPVLFFPEATTSDGSKIKKIHGRILGAAIEAERPVQICLICYVNQDGELDNIAPYVGDISFDRHVKNVLEMPNVTAHLMTLPAIDSAGHTVESLTQEVQQKMNQGLAELQAKVLKAPVPVEAK</sequence>
<evidence type="ECO:0000313" key="7">
    <source>
        <dbReference type="EMBL" id="OOV83680.1"/>
    </source>
</evidence>
<dbReference type="SUPFAM" id="SSF69593">
    <property type="entry name" value="Glycerol-3-phosphate (1)-acyltransferase"/>
    <property type="match status" value="1"/>
</dbReference>
<keyword evidence="4" id="KW-0443">Lipid metabolism</keyword>
<dbReference type="PANTHER" id="PTHR10434">
    <property type="entry name" value="1-ACYL-SN-GLYCEROL-3-PHOSPHATE ACYLTRANSFERASE"/>
    <property type="match status" value="1"/>
</dbReference>
<dbReference type="PANTHER" id="PTHR10434:SF64">
    <property type="entry name" value="1-ACYL-SN-GLYCEROL-3-PHOSPHATE ACYLTRANSFERASE-RELATED"/>
    <property type="match status" value="1"/>
</dbReference>
<keyword evidence="2" id="KW-0444">Lipid biosynthesis</keyword>
<proteinExistence type="predicted"/>
<evidence type="ECO:0000256" key="1">
    <source>
        <dbReference type="ARBA" id="ARBA00005189"/>
    </source>
</evidence>
<evidence type="ECO:0000256" key="3">
    <source>
        <dbReference type="ARBA" id="ARBA00022679"/>
    </source>
</evidence>
<evidence type="ECO:0000259" key="6">
    <source>
        <dbReference type="SMART" id="SM00563"/>
    </source>
</evidence>
<gene>
    <name evidence="7" type="ORF">B1202_08385</name>
</gene>
<name>A0A1T1H1V6_9GAMM</name>
<keyword evidence="3 7" id="KW-0808">Transferase</keyword>
<dbReference type="Pfam" id="PF01553">
    <property type="entry name" value="Acyltransferase"/>
    <property type="match status" value="1"/>
</dbReference>
<dbReference type="AlphaFoldDB" id="A0A1T1H1V6"/>
<evidence type="ECO:0000256" key="5">
    <source>
        <dbReference type="ARBA" id="ARBA00023315"/>
    </source>
</evidence>
<dbReference type="SMART" id="SM00563">
    <property type="entry name" value="PlsC"/>
    <property type="match status" value="1"/>
</dbReference>
<evidence type="ECO:0000313" key="8">
    <source>
        <dbReference type="Proteomes" id="UP000191160"/>
    </source>
</evidence>
<reference evidence="7 8" key="1">
    <citation type="submission" date="2017-02" db="EMBL/GenBank/DDBJ databases">
        <title>Acinetobacter sp. ANC 4945, whole genome shotgun sequencing project.</title>
        <authorList>
            <person name="Radolfova-Krizova L."/>
            <person name="Al Atrouni A."/>
            <person name="Nemec A."/>
        </authorList>
    </citation>
    <scope>NUCLEOTIDE SEQUENCE [LARGE SCALE GENOMIC DNA]</scope>
    <source>
        <strain evidence="7 8">ANC 4945</strain>
    </source>
</reference>
<dbReference type="EMBL" id="MVKX01000004">
    <property type="protein sequence ID" value="OOV83680.1"/>
    <property type="molecule type" value="Genomic_DNA"/>
</dbReference>
<evidence type="ECO:0000256" key="2">
    <source>
        <dbReference type="ARBA" id="ARBA00022516"/>
    </source>
</evidence>
<comment type="pathway">
    <text evidence="1">Lipid metabolism.</text>
</comment>
<keyword evidence="8" id="KW-1185">Reference proteome</keyword>
<accession>A0A1T1H1V6</accession>